<evidence type="ECO:0000313" key="1">
    <source>
        <dbReference type="EMBL" id="HIZ89113.1"/>
    </source>
</evidence>
<name>A0A9D2GSD6_9BACT</name>
<dbReference type="Gene3D" id="1.25.40.10">
    <property type="entry name" value="Tetratricopeptide repeat domain"/>
    <property type="match status" value="2"/>
</dbReference>
<sequence length="913" mass="105196">MVINRIPALILMFLVIFTGTIYAQVTVPNYAFTGQEITNFKVRPSYTAVQFNFKLPSQMDIYLQKRAAELSGGDKRDYMSEEPGFIYKDPNSAKFTSLFVGAKALRNNVVKSFLNKSYLDTVNSYIRFEKKLQKSEYAVETRFLYGLSLFYTGSQKESIDVLLEVLASEGEYSMLAQDALFLISSELKRYDVMEETASRVHDFTEYSLSKWIEYLYSKDRFEDIIQLLNNYPALEADYPAYKNIRITCYYFLKQYNNIEKIADNVTDKSITPILADSFIMSGKIQKAQNYLKNMPKNDTYYLLSAKIDISEGRLASASEKIVNINNDNEKLSLLFYAVSDQFAKITPDFLKNFKFKDRVNNDYVYFYTGLKYFEKKDYANSMLFFSMIGFNKELINSSYFYQGMASLHIDMNRAEYNFNKFVNSGSDTEKLMLAKFMLAQIYYLKAKYDEALMLVDDCSSEYCDVLKGDLYLALNDEKKAFDYVKNKTDDRSRLIKANVYYNDKQYKNALSELVKIKKSTPDSEFLLMMSLFKEKRVLDAENIMKKNKNDIRIFSNGIQQLILAGEGRKALAYMEGLKNLSPEFKLERAKLLAAYNKTKEAKADYNSLIISGDYLYESLSGLFEIAKKEKKGKSFVDDKLSYIEKSSEFENKDMLISQFAGYALEVESPNTAIGYVNFFMDNYPQSKYYPDVLETRAKLFRLTGRYDNCVADADKIIAKGGAAAEDALFMKAECMENINKSKAMEIYKEVAEKSQRFAKPAYSRVAGMSSNAEDVLWASEKLKQTSPKLWQAGYLRFIDLSDKKDYDKHAAYIEEMAKTSVPAIRSASLWRIGKNQFENGLVEDAAVSFMKGYYLFPDEKYAAENLIGAKASYTKRQMKKELAVIEKMLKEYNVKNEKSTSNQKVNISRKNNK</sequence>
<reference evidence="1" key="2">
    <citation type="submission" date="2021-04" db="EMBL/GenBank/DDBJ databases">
        <authorList>
            <person name="Gilroy R."/>
        </authorList>
    </citation>
    <scope>NUCLEOTIDE SEQUENCE</scope>
    <source>
        <strain evidence="1">ChiW4-1371</strain>
    </source>
</reference>
<proteinExistence type="predicted"/>
<dbReference type="AlphaFoldDB" id="A0A9D2GSD6"/>
<dbReference type="EMBL" id="DXAQ01000064">
    <property type="protein sequence ID" value="HIZ89113.1"/>
    <property type="molecule type" value="Genomic_DNA"/>
</dbReference>
<reference evidence="1" key="1">
    <citation type="journal article" date="2021" name="PeerJ">
        <title>Extensive microbial diversity within the chicken gut microbiome revealed by metagenomics and culture.</title>
        <authorList>
            <person name="Gilroy R."/>
            <person name="Ravi A."/>
            <person name="Getino M."/>
            <person name="Pursley I."/>
            <person name="Horton D.L."/>
            <person name="Alikhan N.F."/>
            <person name="Baker D."/>
            <person name="Gharbi K."/>
            <person name="Hall N."/>
            <person name="Watson M."/>
            <person name="Adriaenssens E.M."/>
            <person name="Foster-Nyarko E."/>
            <person name="Jarju S."/>
            <person name="Secka A."/>
            <person name="Antonio M."/>
            <person name="Oren A."/>
            <person name="Chaudhuri R.R."/>
            <person name="La Ragione R."/>
            <person name="Hildebrand F."/>
            <person name="Pallen M.J."/>
        </authorList>
    </citation>
    <scope>NUCLEOTIDE SEQUENCE</scope>
    <source>
        <strain evidence="1">ChiW4-1371</strain>
    </source>
</reference>
<evidence type="ECO:0000313" key="2">
    <source>
        <dbReference type="Proteomes" id="UP000824176"/>
    </source>
</evidence>
<accession>A0A9D2GSD6</accession>
<evidence type="ECO:0008006" key="3">
    <source>
        <dbReference type="Google" id="ProtNLM"/>
    </source>
</evidence>
<dbReference type="Proteomes" id="UP000824176">
    <property type="component" value="Unassembled WGS sequence"/>
</dbReference>
<organism evidence="1 2">
    <name type="scientific">Candidatus Mucispirillum faecigallinarum</name>
    <dbReference type="NCBI Taxonomy" id="2838699"/>
    <lineage>
        <taxon>Bacteria</taxon>
        <taxon>Pseudomonadati</taxon>
        <taxon>Deferribacterota</taxon>
        <taxon>Deferribacteres</taxon>
        <taxon>Deferribacterales</taxon>
        <taxon>Mucispirillaceae</taxon>
        <taxon>Mucispirillum</taxon>
    </lineage>
</organism>
<gene>
    <name evidence="1" type="ORF">H9804_04145</name>
</gene>
<protein>
    <recommendedName>
        <fullName evidence="3">Tetratricopeptide repeat protein</fullName>
    </recommendedName>
</protein>
<comment type="caution">
    <text evidence="1">The sequence shown here is derived from an EMBL/GenBank/DDBJ whole genome shotgun (WGS) entry which is preliminary data.</text>
</comment>
<dbReference type="InterPro" id="IPR011990">
    <property type="entry name" value="TPR-like_helical_dom_sf"/>
</dbReference>
<dbReference type="SUPFAM" id="SSF48452">
    <property type="entry name" value="TPR-like"/>
    <property type="match status" value="1"/>
</dbReference>